<dbReference type="Gene3D" id="3.30.230.10">
    <property type="match status" value="1"/>
</dbReference>
<dbReference type="InterPro" id="IPR006204">
    <property type="entry name" value="GHMP_kinase_N_dom"/>
</dbReference>
<proteinExistence type="predicted"/>
<keyword evidence="1" id="KW-0808">Transferase</keyword>
<protein>
    <submittedName>
        <fullName evidence="5">Kinase</fullName>
    </submittedName>
</protein>
<feature type="domain" description="GHMP kinase N-terminal" evidence="3">
    <location>
        <begin position="47"/>
        <end position="103"/>
    </location>
</feature>
<dbReference type="Pfam" id="PF08544">
    <property type="entry name" value="GHMP_kinases_C"/>
    <property type="match status" value="1"/>
</dbReference>
<reference evidence="5" key="1">
    <citation type="journal article" date="2022" name="Front. Microbiol.">
        <title>Mirubactin C rescues the lethal effect of cell wall biosynthesis mutations in Bacillus subtilis.</title>
        <authorList>
            <person name="Kepplinger B."/>
            <person name="Wen X."/>
            <person name="Tyler A.R."/>
            <person name="Kim B.Y."/>
            <person name="Brown J."/>
            <person name="Banks P."/>
            <person name="Dashti Y."/>
            <person name="Mackenzie E.S."/>
            <person name="Wills C."/>
            <person name="Kawai Y."/>
            <person name="Waldron K.J."/>
            <person name="Allenby N.E.E."/>
            <person name="Wu L.J."/>
            <person name="Hall M.J."/>
            <person name="Errington J."/>
        </authorList>
    </citation>
    <scope>NUCLEOTIDE SEQUENCE</scope>
    <source>
        <strain evidence="5">MDA8-470</strain>
    </source>
</reference>
<evidence type="ECO:0000256" key="2">
    <source>
        <dbReference type="ARBA" id="ARBA00022777"/>
    </source>
</evidence>
<dbReference type="InterPro" id="IPR020568">
    <property type="entry name" value="Ribosomal_Su5_D2-typ_SF"/>
</dbReference>
<dbReference type="GO" id="GO:0016301">
    <property type="term" value="F:kinase activity"/>
    <property type="evidence" value="ECO:0007669"/>
    <property type="project" value="UniProtKB-KW"/>
</dbReference>
<feature type="domain" description="GHMP kinase C-terminal" evidence="4">
    <location>
        <begin position="177"/>
        <end position="245"/>
    </location>
</feature>
<evidence type="ECO:0000259" key="3">
    <source>
        <dbReference type="Pfam" id="PF00288"/>
    </source>
</evidence>
<keyword evidence="2 5" id="KW-0418">Kinase</keyword>
<dbReference type="Proteomes" id="UP001164963">
    <property type="component" value="Chromosome"/>
</dbReference>
<dbReference type="InterPro" id="IPR014721">
    <property type="entry name" value="Ribsml_uS5_D2-typ_fold_subgr"/>
</dbReference>
<dbReference type="InterPro" id="IPR013750">
    <property type="entry name" value="GHMP_kinase_C_dom"/>
</dbReference>
<evidence type="ECO:0000256" key="1">
    <source>
        <dbReference type="ARBA" id="ARBA00022679"/>
    </source>
</evidence>
<dbReference type="Pfam" id="PF00288">
    <property type="entry name" value="GHMP_kinases_N"/>
    <property type="match status" value="1"/>
</dbReference>
<evidence type="ECO:0000259" key="4">
    <source>
        <dbReference type="Pfam" id="PF08544"/>
    </source>
</evidence>
<keyword evidence="6" id="KW-1185">Reference proteome</keyword>
<sequence length="269" mass="28752">MTLPCTIHTTRATFTPAPGAAVTVSPEWRSKARRAAELAVRTVVPADAGPVGGHLELAGDVPLCRGFGSSTSDVLAAVWAVKDAFRAPLPPREVARLAVRAETASDSLMFEDSTVLFAQREGTVIEDFGYRMPPLRVLGFGSRPSNRGKGVDTLALPPARYDAAEIDRFTELRRRLREAIQTKDCALLGAVATASAEINQRHLPVPGFDRIRDIARTSGAVGVQVAHSGDIAGLLFDRDDPQADAHVAAASELLRGSGIDEQWNYTTGD</sequence>
<evidence type="ECO:0000313" key="5">
    <source>
        <dbReference type="EMBL" id="UZK53883.1"/>
    </source>
</evidence>
<name>A0ABY6PNV1_9ACTN</name>
<dbReference type="RefSeq" id="WP_265540089.1">
    <property type="nucleotide sequence ID" value="NZ_CP098740.1"/>
</dbReference>
<dbReference type="SUPFAM" id="SSF54211">
    <property type="entry name" value="Ribosomal protein S5 domain 2-like"/>
    <property type="match status" value="1"/>
</dbReference>
<evidence type="ECO:0000313" key="6">
    <source>
        <dbReference type="Proteomes" id="UP001164963"/>
    </source>
</evidence>
<accession>A0ABY6PNV1</accession>
<gene>
    <name evidence="5" type="ORF">NEH16_06710</name>
</gene>
<organism evidence="5 6">
    <name type="scientific">Streptomyces drozdowiczii</name>
    <dbReference type="NCBI Taxonomy" id="202862"/>
    <lineage>
        <taxon>Bacteria</taxon>
        <taxon>Bacillati</taxon>
        <taxon>Actinomycetota</taxon>
        <taxon>Actinomycetes</taxon>
        <taxon>Kitasatosporales</taxon>
        <taxon>Streptomycetaceae</taxon>
        <taxon>Streptomyces</taxon>
    </lineage>
</organism>
<dbReference type="EMBL" id="CP098740">
    <property type="protein sequence ID" value="UZK53883.1"/>
    <property type="molecule type" value="Genomic_DNA"/>
</dbReference>